<dbReference type="InterPro" id="IPR043502">
    <property type="entry name" value="DNA/RNA_pol_sf"/>
</dbReference>
<proteinExistence type="predicted"/>
<protein>
    <recommendedName>
        <fullName evidence="1">Reverse transcriptase/retrotransposon-derived protein RNase H-like domain-containing protein</fullName>
    </recommendedName>
</protein>
<accession>A0A371H4Z9</accession>
<dbReference type="SUPFAM" id="SSF56672">
    <property type="entry name" value="DNA/RNA polymerases"/>
    <property type="match status" value="1"/>
</dbReference>
<dbReference type="PANTHER" id="PTHR48475">
    <property type="entry name" value="RIBONUCLEASE H"/>
    <property type="match status" value="1"/>
</dbReference>
<dbReference type="PANTHER" id="PTHR48475:SF1">
    <property type="entry name" value="RNASE H TYPE-1 DOMAIN-CONTAINING PROTEIN"/>
    <property type="match status" value="1"/>
</dbReference>
<feature type="domain" description="Reverse transcriptase/retrotransposon-derived protein RNase H-like" evidence="1">
    <location>
        <begin position="3"/>
        <end position="72"/>
    </location>
</feature>
<dbReference type="OrthoDB" id="1426770at2759"/>
<keyword evidence="3" id="KW-1185">Reference proteome</keyword>
<dbReference type="AlphaFoldDB" id="A0A371H4Z9"/>
<organism evidence="2 3">
    <name type="scientific">Mucuna pruriens</name>
    <name type="common">Velvet bean</name>
    <name type="synonym">Dolichos pruriens</name>
    <dbReference type="NCBI Taxonomy" id="157652"/>
    <lineage>
        <taxon>Eukaryota</taxon>
        <taxon>Viridiplantae</taxon>
        <taxon>Streptophyta</taxon>
        <taxon>Embryophyta</taxon>
        <taxon>Tracheophyta</taxon>
        <taxon>Spermatophyta</taxon>
        <taxon>Magnoliopsida</taxon>
        <taxon>eudicotyledons</taxon>
        <taxon>Gunneridae</taxon>
        <taxon>Pentapetalae</taxon>
        <taxon>rosids</taxon>
        <taxon>fabids</taxon>
        <taxon>Fabales</taxon>
        <taxon>Fabaceae</taxon>
        <taxon>Papilionoideae</taxon>
        <taxon>50 kb inversion clade</taxon>
        <taxon>NPAAA clade</taxon>
        <taxon>indigoferoid/millettioid clade</taxon>
        <taxon>Phaseoleae</taxon>
        <taxon>Mucuna</taxon>
    </lineage>
</organism>
<dbReference type="InterPro" id="IPR041577">
    <property type="entry name" value="RT_RNaseH_2"/>
</dbReference>
<dbReference type="EMBL" id="QJKJ01003580">
    <property type="protein sequence ID" value="RDX97743.1"/>
    <property type="molecule type" value="Genomic_DNA"/>
</dbReference>
<feature type="non-terminal residue" evidence="2">
    <location>
        <position position="1"/>
    </location>
</feature>
<dbReference type="Proteomes" id="UP000257109">
    <property type="component" value="Unassembled WGS sequence"/>
</dbReference>
<sequence>MSRSLRKVKQYLETPLVFVPAMLKKPSILYLTMLEESMGNILGQQDASGKKEQAIYYLSKKFTDYEQRYLALE</sequence>
<comment type="caution">
    <text evidence="2">The sequence shown here is derived from an EMBL/GenBank/DDBJ whole genome shotgun (WGS) entry which is preliminary data.</text>
</comment>
<dbReference type="Pfam" id="PF17919">
    <property type="entry name" value="RT_RNaseH_2"/>
    <property type="match status" value="1"/>
</dbReference>
<name>A0A371H4Z9_MUCPR</name>
<gene>
    <name evidence="2" type="ORF">CR513_19453</name>
</gene>
<evidence type="ECO:0000313" key="3">
    <source>
        <dbReference type="Proteomes" id="UP000257109"/>
    </source>
</evidence>
<evidence type="ECO:0000259" key="1">
    <source>
        <dbReference type="Pfam" id="PF17919"/>
    </source>
</evidence>
<reference evidence="2" key="1">
    <citation type="submission" date="2018-05" db="EMBL/GenBank/DDBJ databases">
        <title>Draft genome of Mucuna pruriens seed.</title>
        <authorList>
            <person name="Nnadi N.E."/>
            <person name="Vos R."/>
            <person name="Hasami M.H."/>
            <person name="Devisetty U.K."/>
            <person name="Aguiy J.C."/>
        </authorList>
    </citation>
    <scope>NUCLEOTIDE SEQUENCE [LARGE SCALE GENOMIC DNA]</scope>
    <source>
        <strain evidence="2">JCA_2017</strain>
    </source>
</reference>
<evidence type="ECO:0000313" key="2">
    <source>
        <dbReference type="EMBL" id="RDX97743.1"/>
    </source>
</evidence>